<organism evidence="1 2">
    <name type="scientific">Hydrogenophaga electricum</name>
    <dbReference type="NCBI Taxonomy" id="1230953"/>
    <lineage>
        <taxon>Bacteria</taxon>
        <taxon>Pseudomonadati</taxon>
        <taxon>Pseudomonadota</taxon>
        <taxon>Betaproteobacteria</taxon>
        <taxon>Burkholderiales</taxon>
        <taxon>Comamonadaceae</taxon>
        <taxon>Hydrogenophaga</taxon>
    </lineage>
</organism>
<evidence type="ECO:0000313" key="1">
    <source>
        <dbReference type="EMBL" id="GLS13462.1"/>
    </source>
</evidence>
<comment type="caution">
    <text evidence="1">The sequence shown here is derived from an EMBL/GenBank/DDBJ whole genome shotgun (WGS) entry which is preliminary data.</text>
</comment>
<name>A0ABQ6C0F7_9BURK</name>
<evidence type="ECO:0000313" key="2">
    <source>
        <dbReference type="Proteomes" id="UP001156903"/>
    </source>
</evidence>
<reference evidence="2" key="1">
    <citation type="journal article" date="2019" name="Int. J. Syst. Evol. Microbiol.">
        <title>The Global Catalogue of Microorganisms (GCM) 10K type strain sequencing project: providing services to taxonomists for standard genome sequencing and annotation.</title>
        <authorList>
            <consortium name="The Broad Institute Genomics Platform"/>
            <consortium name="The Broad Institute Genome Sequencing Center for Infectious Disease"/>
            <person name="Wu L."/>
            <person name="Ma J."/>
        </authorList>
    </citation>
    <scope>NUCLEOTIDE SEQUENCE [LARGE SCALE GENOMIC DNA]</scope>
    <source>
        <strain evidence="2">NBRC 109341</strain>
    </source>
</reference>
<proteinExistence type="predicted"/>
<dbReference type="EMBL" id="BSPB01000004">
    <property type="protein sequence ID" value="GLS13462.1"/>
    <property type="molecule type" value="Genomic_DNA"/>
</dbReference>
<dbReference type="Proteomes" id="UP001156903">
    <property type="component" value="Unassembled WGS sequence"/>
</dbReference>
<sequence length="225" mass="24979">MDRIRVPLSIGRDCRPRFQIDRFMTAHFAGYQPESYFFDHLMKGGLPGVANFIERDFQLGPDDVALDEVGGQFIPRERASGMAFLHDFGCMHKLWDDRAAGEAALAAAMPDSLAKFAHLGQKTRALLAGAAEVVLIYLGPGTEADFRRLQQVLATRYRKHFLLVNVLQQGEDAPAVTDGSVLNLWVNDREGPKIGTPQAWTGNDDSWDAALSRIPFDRMSRAAFA</sequence>
<evidence type="ECO:0008006" key="3">
    <source>
        <dbReference type="Google" id="ProtNLM"/>
    </source>
</evidence>
<accession>A0ABQ6C0F7</accession>
<keyword evidence="2" id="KW-1185">Reference proteome</keyword>
<protein>
    <recommendedName>
        <fullName evidence="3">Papain-like cysteine peptidase</fullName>
    </recommendedName>
</protein>
<gene>
    <name evidence="1" type="ORF">GCM10007935_08910</name>
</gene>